<dbReference type="EMBL" id="ANOH01000430">
    <property type="protein sequence ID" value="EMI52467.1"/>
    <property type="molecule type" value="Genomic_DNA"/>
</dbReference>
<evidence type="ECO:0000313" key="1">
    <source>
        <dbReference type="EMBL" id="EMI52467.1"/>
    </source>
</evidence>
<keyword evidence="2" id="KW-1185">Reference proteome</keyword>
<comment type="caution">
    <text evidence="1">The sequence shown here is derived from an EMBL/GenBank/DDBJ whole genome shotgun (WGS) entry which is preliminary data.</text>
</comment>
<sequence length="50" mass="5914">MRQFQNVGIFTVLRKKTPQNTRFPYRKKIVLGPEGRTFESCRPDFSKPRG</sequence>
<proteinExistence type="predicted"/>
<organism evidence="1 2">
    <name type="scientific">Rhodopirellula sallentina SM41</name>
    <dbReference type="NCBI Taxonomy" id="1263870"/>
    <lineage>
        <taxon>Bacteria</taxon>
        <taxon>Pseudomonadati</taxon>
        <taxon>Planctomycetota</taxon>
        <taxon>Planctomycetia</taxon>
        <taxon>Pirellulales</taxon>
        <taxon>Pirellulaceae</taxon>
        <taxon>Rhodopirellula</taxon>
    </lineage>
</organism>
<accession>M5TTE7</accession>
<gene>
    <name evidence="1" type="ORF">RSSM_06090</name>
</gene>
<protein>
    <submittedName>
        <fullName evidence="1">Uncharacterized protein</fullName>
    </submittedName>
</protein>
<reference evidence="1 2" key="1">
    <citation type="journal article" date="2013" name="Mar. Genomics">
        <title>Expression of sulfatases in Rhodopirellula baltica and the diversity of sulfatases in the genus Rhodopirellula.</title>
        <authorList>
            <person name="Wegner C.E."/>
            <person name="Richter-Heitmann T."/>
            <person name="Klindworth A."/>
            <person name="Klockow C."/>
            <person name="Richter M."/>
            <person name="Achstetter T."/>
            <person name="Glockner F.O."/>
            <person name="Harder J."/>
        </authorList>
    </citation>
    <scope>NUCLEOTIDE SEQUENCE [LARGE SCALE GENOMIC DNA]</scope>
    <source>
        <strain evidence="1 2">SM41</strain>
    </source>
</reference>
<dbReference type="AlphaFoldDB" id="M5TTE7"/>
<name>M5TTE7_9BACT</name>
<evidence type="ECO:0000313" key="2">
    <source>
        <dbReference type="Proteomes" id="UP000011885"/>
    </source>
</evidence>
<dbReference type="Proteomes" id="UP000011885">
    <property type="component" value="Unassembled WGS sequence"/>
</dbReference>